<dbReference type="Pfam" id="PF21821">
    <property type="entry name" value="Dit_like"/>
    <property type="match status" value="1"/>
</dbReference>
<name>A0A0R1H478_9LACO</name>
<gene>
    <name evidence="3" type="ORF">FC07_GL002542</name>
</gene>
<dbReference type="CDD" id="cd00118">
    <property type="entry name" value="LysM"/>
    <property type="match status" value="1"/>
</dbReference>
<dbReference type="RefSeq" id="WP_057903229.1">
    <property type="nucleotide sequence ID" value="NZ_AZDA01000003.1"/>
</dbReference>
<dbReference type="InterPro" id="IPR018392">
    <property type="entry name" value="LysM"/>
</dbReference>
<dbReference type="InterPro" id="IPR048494">
    <property type="entry name" value="Dit-like_N"/>
</dbReference>
<feature type="domain" description="LysM" evidence="1">
    <location>
        <begin position="146"/>
        <end position="181"/>
    </location>
</feature>
<dbReference type="SUPFAM" id="SSF54106">
    <property type="entry name" value="LysM domain"/>
    <property type="match status" value="1"/>
</dbReference>
<keyword evidence="4" id="KW-1185">Reference proteome</keyword>
<sequence>MGVLSDGKTKLELFVESEHEMIDNIIAQHPVQRGQPMIDHTQRESKTWDFEGKIMAGNQHLVDNKFTQLLTWQEQGVILSYNGAIHHPNLIISHLEKTYDEGGYSNAVKFSISLTNIRIANTSFVKAKHVGAKAPTKPKSPGKYVTVVAGNTYWGWWQKYGTPIQTLRNWNKWPDRRIPIGVKARVA</sequence>
<dbReference type="Pfam" id="PF01476">
    <property type="entry name" value="LysM"/>
    <property type="match status" value="1"/>
</dbReference>
<accession>A0A0R1H478</accession>
<dbReference type="OrthoDB" id="2969869at2"/>
<protein>
    <submittedName>
        <fullName evidence="3">Uncharacterized protein</fullName>
    </submittedName>
</protein>
<dbReference type="AlphaFoldDB" id="A0A0R1H478"/>
<dbReference type="EMBL" id="AZDA01000003">
    <property type="protein sequence ID" value="KRK40793.1"/>
    <property type="molecule type" value="Genomic_DNA"/>
</dbReference>
<evidence type="ECO:0000259" key="2">
    <source>
        <dbReference type="Pfam" id="PF21821"/>
    </source>
</evidence>
<comment type="caution">
    <text evidence="3">The sequence shown here is derived from an EMBL/GenBank/DDBJ whole genome shotgun (WGS) entry which is preliminary data.</text>
</comment>
<evidence type="ECO:0000259" key="1">
    <source>
        <dbReference type="Pfam" id="PF01476"/>
    </source>
</evidence>
<dbReference type="PATRIC" id="fig|1423726.3.peg.2638"/>
<evidence type="ECO:0000313" key="4">
    <source>
        <dbReference type="Proteomes" id="UP000051461"/>
    </source>
</evidence>
<organism evidence="3 4">
    <name type="scientific">Loigolactobacillus bifermentans DSM 20003</name>
    <dbReference type="NCBI Taxonomy" id="1423726"/>
    <lineage>
        <taxon>Bacteria</taxon>
        <taxon>Bacillati</taxon>
        <taxon>Bacillota</taxon>
        <taxon>Bacilli</taxon>
        <taxon>Lactobacillales</taxon>
        <taxon>Lactobacillaceae</taxon>
        <taxon>Loigolactobacillus</taxon>
    </lineage>
</organism>
<feature type="domain" description="Dit-like phage tail protein N-terminal" evidence="2">
    <location>
        <begin position="15"/>
        <end position="127"/>
    </location>
</feature>
<proteinExistence type="predicted"/>
<reference evidence="3 4" key="1">
    <citation type="journal article" date="2015" name="Genome Announc.">
        <title>Expanding the biotechnology potential of lactobacilli through comparative genomics of 213 strains and associated genera.</title>
        <authorList>
            <person name="Sun Z."/>
            <person name="Harris H.M."/>
            <person name="McCann A."/>
            <person name="Guo C."/>
            <person name="Argimon S."/>
            <person name="Zhang W."/>
            <person name="Yang X."/>
            <person name="Jeffery I.B."/>
            <person name="Cooney J.C."/>
            <person name="Kagawa T.F."/>
            <person name="Liu W."/>
            <person name="Song Y."/>
            <person name="Salvetti E."/>
            <person name="Wrobel A."/>
            <person name="Rasinkangas P."/>
            <person name="Parkhill J."/>
            <person name="Rea M.C."/>
            <person name="O'Sullivan O."/>
            <person name="Ritari J."/>
            <person name="Douillard F.P."/>
            <person name="Paul Ross R."/>
            <person name="Yang R."/>
            <person name="Briner A.E."/>
            <person name="Felis G.E."/>
            <person name="de Vos W.M."/>
            <person name="Barrangou R."/>
            <person name="Klaenhammer T.R."/>
            <person name="Caufield P.W."/>
            <person name="Cui Y."/>
            <person name="Zhang H."/>
            <person name="O'Toole P.W."/>
        </authorList>
    </citation>
    <scope>NUCLEOTIDE SEQUENCE [LARGE SCALE GENOMIC DNA]</scope>
    <source>
        <strain evidence="3 4">DSM 20003</strain>
    </source>
</reference>
<dbReference type="STRING" id="1423726.FC07_GL002542"/>
<dbReference type="Proteomes" id="UP000051461">
    <property type="component" value="Unassembled WGS sequence"/>
</dbReference>
<dbReference type="InterPro" id="IPR036779">
    <property type="entry name" value="LysM_dom_sf"/>
</dbReference>
<evidence type="ECO:0000313" key="3">
    <source>
        <dbReference type="EMBL" id="KRK40793.1"/>
    </source>
</evidence>